<dbReference type="EMBL" id="FNTD01000004">
    <property type="protein sequence ID" value="SED02942.1"/>
    <property type="molecule type" value="Genomic_DNA"/>
</dbReference>
<evidence type="ECO:0000313" key="1">
    <source>
        <dbReference type="EMBL" id="SED02942.1"/>
    </source>
</evidence>
<organism evidence="1 2">
    <name type="scientific">Streptomyces misionensis</name>
    <dbReference type="NCBI Taxonomy" id="67331"/>
    <lineage>
        <taxon>Bacteria</taxon>
        <taxon>Bacillati</taxon>
        <taxon>Actinomycetota</taxon>
        <taxon>Actinomycetes</taxon>
        <taxon>Kitasatosporales</taxon>
        <taxon>Streptomycetaceae</taxon>
        <taxon>Streptomyces</taxon>
    </lineage>
</organism>
<dbReference type="Proteomes" id="UP000182375">
    <property type="component" value="Unassembled WGS sequence"/>
</dbReference>
<proteinExistence type="predicted"/>
<sequence length="363" mass="39597">MKVTALSKQEAAHRTIRALWLDETTTDAFSAEALSALLRRAASFLCPSTPRRLVDSVIEALSPLDESSLVTRPQVAAQLDLLVSIGDLIELPHRGDRKGRQIYLAPPSFVEKALGRYLLLGVRPNGAPLVNESLGAGIQYEGHTRSLKLDAQLAPGRLRAAGLHEIPLDHWLKRPRMDQAAAVVTVMRHRLDGAGESGEIDGLKIIDTAASVLYYRGRWRQLASSDSGDFVARRSQAYGADLWCFVRVEHGVPRALVDLPVDDLDAAGCDEAWRTQAAIDALAGTPQVMYIRPAPGTSGDRCLDLFSPVPGWAQRYLELVGIPVPQARGALVSYRVPMSAIGPVRAFFTDMLWMHVREEGGVA</sequence>
<protein>
    <submittedName>
        <fullName evidence="1">Uncharacterized protein</fullName>
    </submittedName>
</protein>
<name>A0A1H4XB12_9ACTN</name>
<gene>
    <name evidence="1" type="ORF">SAMN04490357_3594</name>
</gene>
<reference evidence="1 2" key="1">
    <citation type="submission" date="2016-10" db="EMBL/GenBank/DDBJ databases">
        <authorList>
            <person name="de Groot N.N."/>
        </authorList>
    </citation>
    <scope>NUCLEOTIDE SEQUENCE [LARGE SCALE GENOMIC DNA]</scope>
    <source>
        <strain evidence="1 2">DSM 40306</strain>
    </source>
</reference>
<accession>A0A1H4XB12</accession>
<dbReference type="AlphaFoldDB" id="A0A1H4XB12"/>
<dbReference type="STRING" id="67331.SAMN04490357_3594"/>
<evidence type="ECO:0000313" key="2">
    <source>
        <dbReference type="Proteomes" id="UP000182375"/>
    </source>
</evidence>